<dbReference type="InParanoid" id="A0A1Y1UFD8"/>
<reference evidence="3 4" key="1">
    <citation type="submission" date="2017-03" db="EMBL/GenBank/DDBJ databases">
        <title>Widespread Adenine N6-methylation of Active Genes in Fungi.</title>
        <authorList>
            <consortium name="DOE Joint Genome Institute"/>
            <person name="Mondo S.J."/>
            <person name="Dannebaum R.O."/>
            <person name="Kuo R.C."/>
            <person name="Louie K.B."/>
            <person name="Bewick A.J."/>
            <person name="Labutti K."/>
            <person name="Haridas S."/>
            <person name="Kuo A."/>
            <person name="Salamov A."/>
            <person name="Ahrendt S.R."/>
            <person name="Lau R."/>
            <person name="Bowen B.P."/>
            <person name="Lipzen A."/>
            <person name="Sullivan W."/>
            <person name="Andreopoulos W.B."/>
            <person name="Clum A."/>
            <person name="Lindquist E."/>
            <person name="Daum C."/>
            <person name="Northen T.R."/>
            <person name="Ramamoorthy G."/>
            <person name="Schmitz R.J."/>
            <person name="Gryganskyi A."/>
            <person name="Culley D."/>
            <person name="Magnuson J."/>
            <person name="James T.Y."/>
            <person name="O'Malley M.A."/>
            <person name="Stajich J.E."/>
            <person name="Spatafora J.W."/>
            <person name="Visel A."/>
            <person name="Grigoriev I.V."/>
        </authorList>
    </citation>
    <scope>NUCLEOTIDE SEQUENCE [LARGE SCALE GENOMIC DNA]</scope>
    <source>
        <strain evidence="3 4">NRRL Y-17943</strain>
    </source>
</reference>
<comment type="caution">
    <text evidence="3">The sequence shown here is derived from an EMBL/GenBank/DDBJ whole genome shotgun (WGS) entry which is preliminary data.</text>
</comment>
<gene>
    <name evidence="3" type="ORF">BD324DRAFT_651264</name>
</gene>
<sequence length="144" mass="15763">MHKHGVATISHLTSASGTASAKRPTTTVITPYSYATSKIVKTAVAAGVIVLALCGLMLFLKISGWIRYHQRLRRQRYMNTMLLSEQRTNAYEIAAWSDEPGTAPITTGGGTREKSKKEKRGLERAQKRAGVNAHAIHEWEGVAS</sequence>
<accession>A0A1Y1UFD8</accession>
<protein>
    <submittedName>
        <fullName evidence="3">Uncharacterized protein</fullName>
    </submittedName>
</protein>
<feature type="compositionally biased region" description="Basic and acidic residues" evidence="1">
    <location>
        <begin position="111"/>
        <end position="126"/>
    </location>
</feature>
<dbReference type="Proteomes" id="UP000193218">
    <property type="component" value="Unassembled WGS sequence"/>
</dbReference>
<evidence type="ECO:0000256" key="1">
    <source>
        <dbReference type="SAM" id="MobiDB-lite"/>
    </source>
</evidence>
<keyword evidence="2" id="KW-0472">Membrane</keyword>
<dbReference type="RefSeq" id="XP_021870849.1">
    <property type="nucleotide sequence ID" value="XM_022018302.1"/>
</dbReference>
<dbReference type="OrthoDB" id="2573934at2759"/>
<keyword evidence="4" id="KW-1185">Reference proteome</keyword>
<dbReference type="AlphaFoldDB" id="A0A1Y1UFD8"/>
<keyword evidence="2" id="KW-1133">Transmembrane helix</keyword>
<feature type="region of interest" description="Disordered" evidence="1">
    <location>
        <begin position="99"/>
        <end position="131"/>
    </location>
</feature>
<keyword evidence="2" id="KW-0812">Transmembrane</keyword>
<evidence type="ECO:0000256" key="2">
    <source>
        <dbReference type="SAM" id="Phobius"/>
    </source>
</evidence>
<dbReference type="EMBL" id="NBSH01000007">
    <property type="protein sequence ID" value="ORX36780.1"/>
    <property type="molecule type" value="Genomic_DNA"/>
</dbReference>
<organism evidence="3 4">
    <name type="scientific">Kockovaella imperatae</name>
    <dbReference type="NCBI Taxonomy" id="4999"/>
    <lineage>
        <taxon>Eukaryota</taxon>
        <taxon>Fungi</taxon>
        <taxon>Dikarya</taxon>
        <taxon>Basidiomycota</taxon>
        <taxon>Agaricomycotina</taxon>
        <taxon>Tremellomycetes</taxon>
        <taxon>Tremellales</taxon>
        <taxon>Cuniculitremaceae</taxon>
        <taxon>Kockovaella</taxon>
    </lineage>
</organism>
<evidence type="ECO:0000313" key="4">
    <source>
        <dbReference type="Proteomes" id="UP000193218"/>
    </source>
</evidence>
<dbReference type="GeneID" id="33560111"/>
<evidence type="ECO:0000313" key="3">
    <source>
        <dbReference type="EMBL" id="ORX36780.1"/>
    </source>
</evidence>
<feature type="transmembrane region" description="Helical" evidence="2">
    <location>
        <begin position="45"/>
        <end position="68"/>
    </location>
</feature>
<proteinExistence type="predicted"/>
<name>A0A1Y1UFD8_9TREE</name>